<evidence type="ECO:0000313" key="2">
    <source>
        <dbReference type="Proteomes" id="UP000326169"/>
    </source>
</evidence>
<proteinExistence type="predicted"/>
<sequence length="76" mass="8594">MLSTSNRGAANSKVKNTVATWVDLQHYQLPTQPLRFISLFDDSLDVWSSSHISQLAKLSEICYLSKPEELIEQLVT</sequence>
<comment type="caution">
    <text evidence="1">The sequence shown here is derived from an EMBL/GenBank/DDBJ whole genome shotgun (WGS) entry which is preliminary data.</text>
</comment>
<evidence type="ECO:0000313" key="1">
    <source>
        <dbReference type="EMBL" id="GCE92889.1"/>
    </source>
</evidence>
<dbReference type="EMBL" id="BIMW01000049">
    <property type="protein sequence ID" value="GCE92889.1"/>
    <property type="molecule type" value="Genomic_DNA"/>
</dbReference>
<dbReference type="RefSeq" id="WP_006616440.1">
    <property type="nucleotide sequence ID" value="NZ_BIMW01000049.1"/>
</dbReference>
<gene>
    <name evidence="1" type="ORF">NIES46_09330</name>
</gene>
<organism evidence="1 2">
    <name type="scientific">Limnospira platensis NIES-46</name>
    <dbReference type="NCBI Taxonomy" id="1236695"/>
    <lineage>
        <taxon>Bacteria</taxon>
        <taxon>Bacillati</taxon>
        <taxon>Cyanobacteriota</taxon>
        <taxon>Cyanophyceae</taxon>
        <taxon>Oscillatoriophycideae</taxon>
        <taxon>Oscillatoriales</taxon>
        <taxon>Sirenicapillariaceae</taxon>
        <taxon>Limnospira</taxon>
    </lineage>
</organism>
<protein>
    <submittedName>
        <fullName evidence="1">Uncharacterized protein</fullName>
    </submittedName>
</protein>
<keyword evidence="2" id="KW-1185">Reference proteome</keyword>
<accession>A0A5M3T5X9</accession>
<dbReference type="Proteomes" id="UP000326169">
    <property type="component" value="Unassembled WGS sequence"/>
</dbReference>
<name>A0A5M3T5X9_LIMPL</name>
<reference evidence="1 2" key="1">
    <citation type="journal article" date="2019" name="J Genomics">
        <title>The Draft Genome of a Hydrogen-producing Cyanobacterium, Arthrospira platensis NIES-46.</title>
        <authorList>
            <person name="Suzuki S."/>
            <person name="Yamaguchi H."/>
            <person name="Kawachi M."/>
        </authorList>
    </citation>
    <scope>NUCLEOTIDE SEQUENCE [LARGE SCALE GENOMIC DNA]</scope>
    <source>
        <strain evidence="1 2">NIES-46</strain>
    </source>
</reference>
<dbReference type="GeneID" id="301681849"/>